<reference evidence="5 6" key="1">
    <citation type="submission" date="2019-02" db="EMBL/GenBank/DDBJ databases">
        <title>Genome sequencing of Clostridium botulinum clinical isolates.</title>
        <authorList>
            <person name="Brunt J."/>
            <person name="Van Vliet A.H.M."/>
            <person name="Stringer S.C."/>
            <person name="Grant K.A."/>
            <person name="Carter A.C."/>
            <person name="Peck M.W."/>
        </authorList>
    </citation>
    <scope>NUCLEOTIDE SEQUENCE [LARGE SCALE GENOMIC DNA]</scope>
    <source>
        <strain evidence="5 6">H113700579</strain>
    </source>
</reference>
<sequence length="345" mass="37216">MNLKSILNRMLSKIDPSYDTNKGSFFYDLLTPVAIEIQNIIEKINEVLNRRFVATSSGDDLTANCAEMGIDRKAATYSNGYVIVKGSPGSIVAQGEKVSSDLINFIFTESKEIGSTGEVKVSVKCEFSGSIGNVPAGSIKSFPKTLSGLNEVNNPEGMIGGYDQESDEDLKERYYIAVRTPSTSGNKFQYQSWALSCSGTGGARVVPLWAGKGTVKVIIINADKVGADEQLTKTVATYIEEVRPIGADVTVVSATEKKINISVKIAADIDNFTVDTAKENVTKNISNYLKEMAFKRSYVSYAKIGALILDSEGVIDYSNLKVNGSAENIVVADDEVAVIGVVTYE</sequence>
<dbReference type="InterPro" id="IPR058530">
    <property type="entry name" value="Baseplate_J-like_C"/>
</dbReference>
<evidence type="ECO:0000259" key="2">
    <source>
        <dbReference type="Pfam" id="PF04865"/>
    </source>
</evidence>
<dbReference type="Pfam" id="PF26078">
    <property type="entry name" value="Baseplate_J_M"/>
    <property type="match status" value="1"/>
</dbReference>
<feature type="domain" description="Baseplate J-like central" evidence="3">
    <location>
        <begin position="182"/>
        <end position="253"/>
    </location>
</feature>
<protein>
    <submittedName>
        <fullName evidence="5">Baseplate J/gp47 family protein</fullName>
    </submittedName>
</protein>
<dbReference type="InterPro" id="IPR006949">
    <property type="entry name" value="Barrel_Baseplate_J-like"/>
</dbReference>
<feature type="domain" description="Baseplate J-like C-terminal" evidence="4">
    <location>
        <begin position="259"/>
        <end position="344"/>
    </location>
</feature>
<comment type="similarity">
    <text evidence="1">Belongs to the Mu gp47/PBSX XkdT family.</text>
</comment>
<name>A0A6M0SQ22_CLOBO</name>
<dbReference type="PANTHER" id="PTHR37829:SF3">
    <property type="entry name" value="PROTEIN JAYE-RELATED"/>
    <property type="match status" value="1"/>
</dbReference>
<dbReference type="Pfam" id="PF26079">
    <property type="entry name" value="Baseplate_J_C"/>
    <property type="match status" value="1"/>
</dbReference>
<evidence type="ECO:0000259" key="3">
    <source>
        <dbReference type="Pfam" id="PF26078"/>
    </source>
</evidence>
<gene>
    <name evidence="5" type="ORF">EXM65_12710</name>
</gene>
<dbReference type="AlphaFoldDB" id="A0A6M0SQ22"/>
<feature type="domain" description="Baseplate protein J-like barrel" evidence="2">
    <location>
        <begin position="82"/>
        <end position="161"/>
    </location>
</feature>
<dbReference type="EMBL" id="SGKU01000037">
    <property type="protein sequence ID" value="NFA43410.1"/>
    <property type="molecule type" value="Genomic_DNA"/>
</dbReference>
<accession>A0A6M0SQ22</accession>
<dbReference type="InterPro" id="IPR058531">
    <property type="entry name" value="Baseplate_J_M"/>
</dbReference>
<proteinExistence type="inferred from homology"/>
<dbReference type="Pfam" id="PF04865">
    <property type="entry name" value="Baseplate_J"/>
    <property type="match status" value="1"/>
</dbReference>
<evidence type="ECO:0000256" key="1">
    <source>
        <dbReference type="ARBA" id="ARBA00038087"/>
    </source>
</evidence>
<dbReference type="InterPro" id="IPR052399">
    <property type="entry name" value="Phage_Baseplate_Assmbl_Protein"/>
</dbReference>
<dbReference type="Proteomes" id="UP000472355">
    <property type="component" value="Unassembled WGS sequence"/>
</dbReference>
<evidence type="ECO:0000313" key="5">
    <source>
        <dbReference type="EMBL" id="NFA43410.1"/>
    </source>
</evidence>
<dbReference type="PANTHER" id="PTHR37829">
    <property type="entry name" value="PHAGE-LIKE ELEMENT PBSX PROTEIN XKDT"/>
    <property type="match status" value="1"/>
</dbReference>
<evidence type="ECO:0000313" key="6">
    <source>
        <dbReference type="Proteomes" id="UP000472355"/>
    </source>
</evidence>
<organism evidence="5 6">
    <name type="scientific">Clostridium botulinum</name>
    <dbReference type="NCBI Taxonomy" id="1491"/>
    <lineage>
        <taxon>Bacteria</taxon>
        <taxon>Bacillati</taxon>
        <taxon>Bacillota</taxon>
        <taxon>Clostridia</taxon>
        <taxon>Eubacteriales</taxon>
        <taxon>Clostridiaceae</taxon>
        <taxon>Clostridium</taxon>
    </lineage>
</organism>
<evidence type="ECO:0000259" key="4">
    <source>
        <dbReference type="Pfam" id="PF26079"/>
    </source>
</evidence>
<comment type="caution">
    <text evidence="5">The sequence shown here is derived from an EMBL/GenBank/DDBJ whole genome shotgun (WGS) entry which is preliminary data.</text>
</comment>